<dbReference type="Proteomes" id="UP000006049">
    <property type="component" value="Chromosome"/>
</dbReference>
<dbReference type="RefSeq" id="WP_014783146.1">
    <property type="nucleotide sequence ID" value="NC_018013.1"/>
</dbReference>
<dbReference type="EMBL" id="CP003280">
    <property type="protein sequence ID" value="AFL81897.1"/>
    <property type="molecule type" value="Genomic_DNA"/>
</dbReference>
<dbReference type="OrthoDB" id="1451384at2"/>
<accession>I3YY29</accession>
<name>I3YY29_AEQSU</name>
<dbReference type="KEGG" id="asl:Aeqsu_2439"/>
<gene>
    <name evidence="2" type="ordered locus">Aeqsu_2439</name>
</gene>
<organism evidence="2 3">
    <name type="scientific">Aequorivita sublithincola (strain DSM 14238 / LMG 21431 / ACAM 643 / 9-3)</name>
    <dbReference type="NCBI Taxonomy" id="746697"/>
    <lineage>
        <taxon>Bacteria</taxon>
        <taxon>Pseudomonadati</taxon>
        <taxon>Bacteroidota</taxon>
        <taxon>Flavobacteriia</taxon>
        <taxon>Flavobacteriales</taxon>
        <taxon>Flavobacteriaceae</taxon>
        <taxon>Aequorivita</taxon>
    </lineage>
</organism>
<protein>
    <submittedName>
        <fullName evidence="2">Uncharacterized protein</fullName>
    </submittedName>
</protein>
<evidence type="ECO:0000313" key="3">
    <source>
        <dbReference type="Proteomes" id="UP000006049"/>
    </source>
</evidence>
<feature type="transmembrane region" description="Helical" evidence="1">
    <location>
        <begin position="82"/>
        <end position="103"/>
    </location>
</feature>
<evidence type="ECO:0000313" key="2">
    <source>
        <dbReference type="EMBL" id="AFL81897.1"/>
    </source>
</evidence>
<sequence>MIIPWTKLLPTAISVVEVAGKLLSSNKKEVAKAEKNHSLDPEGLLMRIEVLEKSEVKQAELIQQMALQNLSLIKKADSNYRLAIIGFFTSLISIALFCVLYFLKF</sequence>
<dbReference type="HOGENOM" id="CLU_2230736_0_0_10"/>
<evidence type="ECO:0000256" key="1">
    <source>
        <dbReference type="SAM" id="Phobius"/>
    </source>
</evidence>
<keyword evidence="1" id="KW-0812">Transmembrane</keyword>
<keyword evidence="3" id="KW-1185">Reference proteome</keyword>
<keyword evidence="1" id="KW-0472">Membrane</keyword>
<keyword evidence="1" id="KW-1133">Transmembrane helix</keyword>
<reference evidence="2 3" key="1">
    <citation type="submission" date="2012-06" db="EMBL/GenBank/DDBJ databases">
        <title>The complete genome of Aequorivita sublithincola DSM 14238.</title>
        <authorList>
            <consortium name="US DOE Joint Genome Institute (JGI-PGF)"/>
            <person name="Lucas S."/>
            <person name="Copeland A."/>
            <person name="Lapidus A."/>
            <person name="Goodwin L."/>
            <person name="Pitluck S."/>
            <person name="Peters L."/>
            <person name="Munk A.C.C."/>
            <person name="Kyrpides N."/>
            <person name="Mavromatis K."/>
            <person name="Pagani I."/>
            <person name="Ivanova N."/>
            <person name="Ovchinnikova G."/>
            <person name="Zeytun A."/>
            <person name="Detter J.C."/>
            <person name="Han C."/>
            <person name="Land M."/>
            <person name="Hauser L."/>
            <person name="Markowitz V."/>
            <person name="Cheng J.-F."/>
            <person name="Hugenholtz P."/>
            <person name="Woyke T."/>
            <person name="Wu D."/>
            <person name="Tindall B."/>
            <person name="Faehnrich R."/>
            <person name="Brambilla E."/>
            <person name="Klenk H.-P."/>
            <person name="Eisen J.A."/>
        </authorList>
    </citation>
    <scope>NUCLEOTIDE SEQUENCE [LARGE SCALE GENOMIC DNA]</scope>
    <source>
        <strain evidence="3">DSM 14238 / LMG 21431 / ACAM 643 / 9-3</strain>
    </source>
</reference>
<dbReference type="AlphaFoldDB" id="I3YY29"/>
<proteinExistence type="predicted"/>
<dbReference type="STRING" id="746697.Aeqsu_2439"/>